<comment type="caution">
    <text evidence="2">The sequence shown here is derived from an EMBL/GenBank/DDBJ whole genome shotgun (WGS) entry which is preliminary data.</text>
</comment>
<reference evidence="2 3" key="1">
    <citation type="submission" date="2024-06" db="EMBL/GenBank/DDBJ databases">
        <authorList>
            <person name="Tuo L."/>
        </authorList>
    </citation>
    <scope>NUCLEOTIDE SEQUENCE [LARGE SCALE GENOMIC DNA]</scope>
    <source>
        <strain evidence="2 3">ZMM04-5</strain>
    </source>
</reference>
<gene>
    <name evidence="2" type="ORF">ABUE31_19505</name>
</gene>
<organism evidence="2 3">
    <name type="scientific">Mesorhizobium marinum</name>
    <dbReference type="NCBI Taxonomy" id="3228790"/>
    <lineage>
        <taxon>Bacteria</taxon>
        <taxon>Pseudomonadati</taxon>
        <taxon>Pseudomonadota</taxon>
        <taxon>Alphaproteobacteria</taxon>
        <taxon>Hyphomicrobiales</taxon>
        <taxon>Phyllobacteriaceae</taxon>
        <taxon>Mesorhizobium</taxon>
    </lineage>
</organism>
<name>A0ABV3R538_9HYPH</name>
<accession>A0ABV3R538</accession>
<sequence length="265" mass="28214">MLRPTTTAWALALVGLGLAAALSAWWWTRPVPAPPPEAADGLPEPCRDVNFEAVPYIVCDLDLDAYDLVVRRTDAAGKAYGDPAALARAEPFALATNAGMYHQDLTPVGLYVEDGLERFPLNLGDAPGNFFMKPNGVFYVDDAGKAGVMEASRFARSGIRPRLATQSGPMLVIDGDLHPRFEENGASRYVRNGIGADGERRAVLAVSRQPVSLGSFARLFRDALGVKNALFFDGAISALHDGRKYLVGGGFPAGPMLAVKKKAGG</sequence>
<evidence type="ECO:0000313" key="2">
    <source>
        <dbReference type="EMBL" id="MEW9808180.1"/>
    </source>
</evidence>
<dbReference type="InterPro" id="IPR018711">
    <property type="entry name" value="NAGPA"/>
</dbReference>
<protein>
    <submittedName>
        <fullName evidence="2">Phosphodiester glycosidase family protein</fullName>
    </submittedName>
</protein>
<dbReference type="RefSeq" id="WP_367725405.1">
    <property type="nucleotide sequence ID" value="NZ_JBFOCI010000007.1"/>
</dbReference>
<proteinExistence type="predicted"/>
<dbReference type="EMBL" id="JBFOCI010000007">
    <property type="protein sequence ID" value="MEW9808180.1"/>
    <property type="molecule type" value="Genomic_DNA"/>
</dbReference>
<feature type="domain" description="Phosphodiester glycosidase" evidence="1">
    <location>
        <begin position="94"/>
        <end position="238"/>
    </location>
</feature>
<keyword evidence="2" id="KW-0326">Glycosidase</keyword>
<dbReference type="GO" id="GO:0016798">
    <property type="term" value="F:hydrolase activity, acting on glycosyl bonds"/>
    <property type="evidence" value="ECO:0007669"/>
    <property type="project" value="UniProtKB-KW"/>
</dbReference>
<keyword evidence="2" id="KW-0378">Hydrolase</keyword>
<evidence type="ECO:0000313" key="3">
    <source>
        <dbReference type="Proteomes" id="UP001556196"/>
    </source>
</evidence>
<evidence type="ECO:0000259" key="1">
    <source>
        <dbReference type="Pfam" id="PF09992"/>
    </source>
</evidence>
<dbReference type="Pfam" id="PF09992">
    <property type="entry name" value="NAGPA"/>
    <property type="match status" value="1"/>
</dbReference>
<dbReference type="Proteomes" id="UP001556196">
    <property type="component" value="Unassembled WGS sequence"/>
</dbReference>
<keyword evidence="3" id="KW-1185">Reference proteome</keyword>